<accession>A0A3P3W3Y1</accession>
<dbReference type="RefSeq" id="WP_125019559.1">
    <property type="nucleotide sequence ID" value="NZ_RQVQ01000027.1"/>
</dbReference>
<name>A0A3P3W3Y1_9FLAO</name>
<evidence type="ECO:0000313" key="2">
    <source>
        <dbReference type="Proteomes" id="UP000275719"/>
    </source>
</evidence>
<comment type="caution">
    <text evidence="1">The sequence shown here is derived from an EMBL/GenBank/DDBJ whole genome shotgun (WGS) entry which is preliminary data.</text>
</comment>
<dbReference type="OrthoDB" id="7478530at2"/>
<dbReference type="AlphaFoldDB" id="A0A3P3W3Y1"/>
<reference evidence="1 2" key="1">
    <citation type="submission" date="2018-11" db="EMBL/GenBank/DDBJ databases">
        <title>Flavobacterium sp. nov., YIM 102701-2 draft genome.</title>
        <authorList>
            <person name="Li G."/>
            <person name="Jiang Y."/>
        </authorList>
    </citation>
    <scope>NUCLEOTIDE SEQUENCE [LARGE SCALE GENOMIC DNA]</scope>
    <source>
        <strain evidence="1 2">YIM 102701-2</strain>
    </source>
</reference>
<protein>
    <submittedName>
        <fullName evidence="1">Uncharacterized protein</fullName>
    </submittedName>
</protein>
<gene>
    <name evidence="1" type="ORF">EG240_11610</name>
</gene>
<keyword evidence="2" id="KW-1185">Reference proteome</keyword>
<dbReference type="EMBL" id="RQVQ01000027">
    <property type="protein sequence ID" value="RRJ89444.1"/>
    <property type="molecule type" value="Genomic_DNA"/>
</dbReference>
<organism evidence="1 2">
    <name type="scientific">Paenimyroides tangerinum</name>
    <dbReference type="NCBI Taxonomy" id="2488728"/>
    <lineage>
        <taxon>Bacteria</taxon>
        <taxon>Pseudomonadati</taxon>
        <taxon>Bacteroidota</taxon>
        <taxon>Flavobacteriia</taxon>
        <taxon>Flavobacteriales</taxon>
        <taxon>Flavobacteriaceae</taxon>
        <taxon>Paenimyroides</taxon>
    </lineage>
</organism>
<sequence>MALYYNISNLNERHENDAVLIQINVKSLVLLAEVKLIKIEKAISKKKYDKVLKHVSKLNKFLVLFEIDECLEYAEAISMWADNQGSKKAIEEVFKVYKVRIEKVLKEMKRDFKIVSST</sequence>
<dbReference type="Proteomes" id="UP000275719">
    <property type="component" value="Unassembled WGS sequence"/>
</dbReference>
<evidence type="ECO:0000313" key="1">
    <source>
        <dbReference type="EMBL" id="RRJ89444.1"/>
    </source>
</evidence>
<proteinExistence type="predicted"/>